<dbReference type="Proteomes" id="UP001060085">
    <property type="component" value="Linkage Group LG01"/>
</dbReference>
<comment type="caution">
    <text evidence="1">The sequence shown here is derived from an EMBL/GenBank/DDBJ whole genome shotgun (WGS) entry which is preliminary data.</text>
</comment>
<proteinExistence type="predicted"/>
<evidence type="ECO:0000313" key="1">
    <source>
        <dbReference type="EMBL" id="KAI5680075.1"/>
    </source>
</evidence>
<gene>
    <name evidence="1" type="ORF">M9H77_01302</name>
</gene>
<reference evidence="2" key="1">
    <citation type="journal article" date="2023" name="Nat. Plants">
        <title>Single-cell RNA sequencing provides a high-resolution roadmap for understanding the multicellular compartmentation of specialized metabolism.</title>
        <authorList>
            <person name="Sun S."/>
            <person name="Shen X."/>
            <person name="Li Y."/>
            <person name="Li Y."/>
            <person name="Wang S."/>
            <person name="Li R."/>
            <person name="Zhang H."/>
            <person name="Shen G."/>
            <person name="Guo B."/>
            <person name="Wei J."/>
            <person name="Xu J."/>
            <person name="St-Pierre B."/>
            <person name="Chen S."/>
            <person name="Sun C."/>
        </authorList>
    </citation>
    <scope>NUCLEOTIDE SEQUENCE [LARGE SCALE GENOMIC DNA]</scope>
</reference>
<evidence type="ECO:0000313" key="2">
    <source>
        <dbReference type="Proteomes" id="UP001060085"/>
    </source>
</evidence>
<keyword evidence="2" id="KW-1185">Reference proteome</keyword>
<dbReference type="EMBL" id="CM044701">
    <property type="protein sequence ID" value="KAI5680075.1"/>
    <property type="molecule type" value="Genomic_DNA"/>
</dbReference>
<sequence>MMPSEPKNLLLTLSLPPLSLSLSLSLWTLSLSITLFVCQKIMIKGGGFDSFQDYSNELSHLVNLIGPSEPPETRPDLHQIQIATSSSSIDNSQNITTSDHQVEEESSEESLNFMKLLLECSVAISVDNLTEAHRLLLELTQTATPFGQSCAERIVAYFAKAMTSRVINSWLGLCSPLIHYKTVHNAFQVFNNISPFIKFGHFTSNQAILEAFCGQDRVHIIDFDIMQGLQWPALFHILTTRVEGPPHVRLTGMGSSMEVLIETGKQLSNFAKRIGMPFEFHPIARKFGDIFGHNNEVLKIRRGEAIAVHWLQHSLYDATGPDSKTLGLLHQISPTIITLVEQEIAHGSGSTSFLDRFVGSLHYYSTIFDSLGAYFQPDDPTRHRVEHDLFYREINNILAIGGPARSGEEKFRHWRNEFVKNGFLQIPMSRNSMAQAQLILNMFPCEGNYSLVQGDGVLRLGWKGTSLYSVSAWTSPFSSSFSR</sequence>
<name>A0ACC0C554_CATRO</name>
<accession>A0ACC0C554</accession>
<protein>
    <submittedName>
        <fullName evidence="1">Uncharacterized protein</fullName>
    </submittedName>
</protein>
<organism evidence="1 2">
    <name type="scientific">Catharanthus roseus</name>
    <name type="common">Madagascar periwinkle</name>
    <name type="synonym">Vinca rosea</name>
    <dbReference type="NCBI Taxonomy" id="4058"/>
    <lineage>
        <taxon>Eukaryota</taxon>
        <taxon>Viridiplantae</taxon>
        <taxon>Streptophyta</taxon>
        <taxon>Embryophyta</taxon>
        <taxon>Tracheophyta</taxon>
        <taxon>Spermatophyta</taxon>
        <taxon>Magnoliopsida</taxon>
        <taxon>eudicotyledons</taxon>
        <taxon>Gunneridae</taxon>
        <taxon>Pentapetalae</taxon>
        <taxon>asterids</taxon>
        <taxon>lamiids</taxon>
        <taxon>Gentianales</taxon>
        <taxon>Apocynaceae</taxon>
        <taxon>Rauvolfioideae</taxon>
        <taxon>Vinceae</taxon>
        <taxon>Catharanthinae</taxon>
        <taxon>Catharanthus</taxon>
    </lineage>
</organism>